<comment type="caution">
    <text evidence="1">The sequence shown here is derived from an EMBL/GenBank/DDBJ whole genome shotgun (WGS) entry which is preliminary data.</text>
</comment>
<name>A0ABW5MBW1_9BACT</name>
<proteinExistence type="predicted"/>
<dbReference type="RefSeq" id="WP_381528313.1">
    <property type="nucleotide sequence ID" value="NZ_JBHULN010000029.1"/>
</dbReference>
<keyword evidence="2" id="KW-1185">Reference proteome</keyword>
<organism evidence="1 2">
    <name type="scientific">Spirosoma soli</name>
    <dbReference type="NCBI Taxonomy" id="1770529"/>
    <lineage>
        <taxon>Bacteria</taxon>
        <taxon>Pseudomonadati</taxon>
        <taxon>Bacteroidota</taxon>
        <taxon>Cytophagia</taxon>
        <taxon>Cytophagales</taxon>
        <taxon>Cytophagaceae</taxon>
        <taxon>Spirosoma</taxon>
    </lineage>
</organism>
<dbReference type="Proteomes" id="UP001597469">
    <property type="component" value="Unassembled WGS sequence"/>
</dbReference>
<evidence type="ECO:0000313" key="1">
    <source>
        <dbReference type="EMBL" id="MFD2574512.1"/>
    </source>
</evidence>
<reference evidence="2" key="1">
    <citation type="journal article" date="2019" name="Int. J. Syst. Evol. Microbiol.">
        <title>The Global Catalogue of Microorganisms (GCM) 10K type strain sequencing project: providing services to taxonomists for standard genome sequencing and annotation.</title>
        <authorList>
            <consortium name="The Broad Institute Genomics Platform"/>
            <consortium name="The Broad Institute Genome Sequencing Center for Infectious Disease"/>
            <person name="Wu L."/>
            <person name="Ma J."/>
        </authorList>
    </citation>
    <scope>NUCLEOTIDE SEQUENCE [LARGE SCALE GENOMIC DNA]</scope>
    <source>
        <strain evidence="2">KCTC 42805</strain>
    </source>
</reference>
<evidence type="ECO:0008006" key="3">
    <source>
        <dbReference type="Google" id="ProtNLM"/>
    </source>
</evidence>
<protein>
    <recommendedName>
        <fullName evidence="3">GLPGLI family protein</fullName>
    </recommendedName>
</protein>
<gene>
    <name evidence="1" type="ORF">ACFSUS_28005</name>
</gene>
<evidence type="ECO:0000313" key="2">
    <source>
        <dbReference type="Proteomes" id="UP001597469"/>
    </source>
</evidence>
<sequence>MEHKTIAYLLLVFLPALSIAQSKTVEISLKSVDNYFAKAYNQVGTEQSTDLSGFQGIPDYLVERVIRFSNTVRGQSKFEEYQMGKLTPAEWEKAKASCACDTTALSPAPLKQRINTLVGTDKQGRRVVIVDANNNQNFSDDRVLRYPMTLPTIERYKNGFYTHSIHAVYDTLPAVRVQIEAFDGKKIIPRYVWVKPNPYNSGWTYLNPIENQFHLTLLAHEYRSGNGILRGKPVYFIVTSGTAGLPYSSPMATIEIRQDPQALSSALGKPEYRIGQSFILDNHRIEITRISLQGDKLLLTDKGLANATISKPAEK</sequence>
<dbReference type="EMBL" id="JBHULN010000029">
    <property type="protein sequence ID" value="MFD2574512.1"/>
    <property type="molecule type" value="Genomic_DNA"/>
</dbReference>
<accession>A0ABW5MBW1</accession>